<organism evidence="1 2">
    <name type="scientific">Symbiodinium pilosum</name>
    <name type="common">Dinoflagellate</name>
    <dbReference type="NCBI Taxonomy" id="2952"/>
    <lineage>
        <taxon>Eukaryota</taxon>
        <taxon>Sar</taxon>
        <taxon>Alveolata</taxon>
        <taxon>Dinophyceae</taxon>
        <taxon>Suessiales</taxon>
        <taxon>Symbiodiniaceae</taxon>
        <taxon>Symbiodinium</taxon>
    </lineage>
</organism>
<name>A0A812TGQ9_SYMPI</name>
<evidence type="ECO:0000313" key="1">
    <source>
        <dbReference type="EMBL" id="CAE7520438.1"/>
    </source>
</evidence>
<protein>
    <submittedName>
        <fullName evidence="1">Uncharacterized protein</fullName>
    </submittedName>
</protein>
<feature type="non-terminal residue" evidence="1">
    <location>
        <position position="1"/>
    </location>
</feature>
<dbReference type="Proteomes" id="UP000649617">
    <property type="component" value="Unassembled WGS sequence"/>
</dbReference>
<evidence type="ECO:0000313" key="2">
    <source>
        <dbReference type="Proteomes" id="UP000649617"/>
    </source>
</evidence>
<comment type="caution">
    <text evidence="1">The sequence shown here is derived from an EMBL/GenBank/DDBJ whole genome shotgun (WGS) entry which is preliminary data.</text>
</comment>
<gene>
    <name evidence="1" type="ORF">SPIL2461_LOCUS13614</name>
</gene>
<dbReference type="EMBL" id="CAJNIZ010030001">
    <property type="protein sequence ID" value="CAE7520438.1"/>
    <property type="molecule type" value="Genomic_DNA"/>
</dbReference>
<dbReference type="AlphaFoldDB" id="A0A812TGQ9"/>
<keyword evidence="2" id="KW-1185">Reference proteome</keyword>
<accession>A0A812TGQ9</accession>
<dbReference type="OrthoDB" id="411496at2759"/>
<reference evidence="1" key="1">
    <citation type="submission" date="2021-02" db="EMBL/GenBank/DDBJ databases">
        <authorList>
            <person name="Dougan E. K."/>
            <person name="Rhodes N."/>
            <person name="Thang M."/>
            <person name="Chan C."/>
        </authorList>
    </citation>
    <scope>NUCLEOTIDE SEQUENCE</scope>
</reference>
<proteinExistence type="predicted"/>
<sequence>MLQKLTLNPQPQTLNLIDHLSLDFSVLRTLRIPFASFAWRLLHDVPLPWVTMMASRPAVREGMTSSRAASCDSESKTLTADLLYENNLQGLQHLSSRAGLVVTPGGFVTSSGCTVRSRVGPGMREL</sequence>